<dbReference type="SUPFAM" id="SSF52833">
    <property type="entry name" value="Thioredoxin-like"/>
    <property type="match status" value="1"/>
</dbReference>
<evidence type="ECO:0000256" key="1">
    <source>
        <dbReference type="SAM" id="Coils"/>
    </source>
</evidence>
<dbReference type="InterPro" id="IPR036249">
    <property type="entry name" value="Thioredoxin-like_sf"/>
</dbReference>
<evidence type="ECO:0000313" key="3">
    <source>
        <dbReference type="Proteomes" id="UP001152173"/>
    </source>
</evidence>
<dbReference type="RefSeq" id="WP_269925985.1">
    <property type="nucleotide sequence ID" value="NZ_JAMKBJ010000004.1"/>
</dbReference>
<dbReference type="Pfam" id="PF05988">
    <property type="entry name" value="DUF899"/>
    <property type="match status" value="1"/>
</dbReference>
<dbReference type="InterPro" id="IPR010296">
    <property type="entry name" value="DUF899_thioredox"/>
</dbReference>
<accession>A0A9X3LI43</accession>
<dbReference type="Proteomes" id="UP001152173">
    <property type="component" value="Unassembled WGS sequence"/>
</dbReference>
<organism evidence="2 3">
    <name type="scientific">Paenisporosarcina quisquiliarum</name>
    <dbReference type="NCBI Taxonomy" id="365346"/>
    <lineage>
        <taxon>Bacteria</taxon>
        <taxon>Bacillati</taxon>
        <taxon>Bacillota</taxon>
        <taxon>Bacilli</taxon>
        <taxon>Bacillales</taxon>
        <taxon>Caryophanaceae</taxon>
        <taxon>Paenisporosarcina</taxon>
    </lineage>
</organism>
<feature type="coiled-coil region" evidence="1">
    <location>
        <begin position="1"/>
        <end position="28"/>
    </location>
</feature>
<comment type="caution">
    <text evidence="2">The sequence shown here is derived from an EMBL/GenBank/DDBJ whole genome shotgun (WGS) entry which is preliminary data.</text>
</comment>
<reference evidence="2" key="1">
    <citation type="submission" date="2022-05" db="EMBL/GenBank/DDBJ databases">
        <authorList>
            <person name="Colautti A."/>
            <person name="Iacumin L."/>
        </authorList>
    </citation>
    <scope>NUCLEOTIDE SEQUENCE</scope>
    <source>
        <strain evidence="2">SK 55</strain>
    </source>
</reference>
<gene>
    <name evidence="2" type="ORF">M9R32_06810</name>
</gene>
<name>A0A9X3LI43_9BACL</name>
<keyword evidence="1" id="KW-0175">Coiled coil</keyword>
<sequence>MLKINSEIEELEKEILEKKQLLKKLKKAAPYVPVKNYEFIKSDGQSTSLLELFGDRNELIVVQNMGKSCSYCTMWADGFSGVYDYLAHKAPFVLATPDSPDVQASFANERNWPFPMVSTINNSFKKDMGFEKDGYQYPGVSTFKKDDDGSIFLIANDVFGPGDDYSSPWHFFDLLDSGAKGFNPNAVKMS</sequence>
<dbReference type="Gene3D" id="3.40.30.10">
    <property type="entry name" value="Glutaredoxin"/>
    <property type="match status" value="1"/>
</dbReference>
<dbReference type="EMBL" id="JAMKBJ010000004">
    <property type="protein sequence ID" value="MCZ8536889.1"/>
    <property type="molecule type" value="Genomic_DNA"/>
</dbReference>
<dbReference type="AlphaFoldDB" id="A0A9X3LI43"/>
<evidence type="ECO:0000313" key="2">
    <source>
        <dbReference type="EMBL" id="MCZ8536889.1"/>
    </source>
</evidence>
<keyword evidence="3" id="KW-1185">Reference proteome</keyword>
<proteinExistence type="predicted"/>
<protein>
    <submittedName>
        <fullName evidence="2">DUF899 family protein</fullName>
    </submittedName>
</protein>